<feature type="signal peptide" evidence="4">
    <location>
        <begin position="1"/>
        <end position="21"/>
    </location>
</feature>
<dbReference type="Ensembl" id="ENSLACT00000012455.1">
    <property type="protein sequence ID" value="ENSLACP00000012362.1"/>
    <property type="gene ID" value="ENSLACG00000010884.1"/>
</dbReference>
<feature type="domain" description="TNFR-Cys" evidence="5">
    <location>
        <begin position="440"/>
        <end position="477"/>
    </location>
</feature>
<evidence type="ECO:0000256" key="4">
    <source>
        <dbReference type="SAM" id="SignalP"/>
    </source>
</evidence>
<organism evidence="6 7">
    <name type="scientific">Latimeria chalumnae</name>
    <name type="common">Coelacanth</name>
    <dbReference type="NCBI Taxonomy" id="7897"/>
    <lineage>
        <taxon>Eukaryota</taxon>
        <taxon>Metazoa</taxon>
        <taxon>Chordata</taxon>
        <taxon>Craniata</taxon>
        <taxon>Vertebrata</taxon>
        <taxon>Euteleostomi</taxon>
        <taxon>Coelacanthiformes</taxon>
        <taxon>Coelacanthidae</taxon>
        <taxon>Latimeria</taxon>
    </lineage>
</organism>
<dbReference type="EMBL" id="AFYH01159756">
    <property type="status" value="NOT_ANNOTATED_CDS"/>
    <property type="molecule type" value="Genomic_DNA"/>
</dbReference>
<evidence type="ECO:0000259" key="5">
    <source>
        <dbReference type="PROSITE" id="PS50050"/>
    </source>
</evidence>
<dbReference type="eggNOG" id="ENOG502QVBW">
    <property type="taxonomic scope" value="Eukaryota"/>
</dbReference>
<feature type="disulfide bond" evidence="2">
    <location>
        <begin position="354"/>
        <end position="369"/>
    </location>
</feature>
<protein>
    <submittedName>
        <fullName evidence="6">Si:ch211-252f13.5</fullName>
    </submittedName>
</protein>
<name>H3ARU1_LATCH</name>
<reference evidence="6" key="2">
    <citation type="submission" date="2025-08" db="UniProtKB">
        <authorList>
            <consortium name="Ensembl"/>
        </authorList>
    </citation>
    <scope>IDENTIFICATION</scope>
</reference>
<accession>H3ARU1</accession>
<dbReference type="GeneTree" id="ENSGT00960000186677"/>
<reference evidence="6" key="3">
    <citation type="submission" date="2025-09" db="UniProtKB">
        <authorList>
            <consortium name="Ensembl"/>
        </authorList>
    </citation>
    <scope>IDENTIFICATION</scope>
</reference>
<dbReference type="GO" id="GO:0005615">
    <property type="term" value="C:extracellular space"/>
    <property type="evidence" value="ECO:0007669"/>
    <property type="project" value="TreeGrafter"/>
</dbReference>
<dbReference type="Pfam" id="PF00020">
    <property type="entry name" value="TNFR_c6"/>
    <property type="match status" value="2"/>
</dbReference>
<proteinExistence type="predicted"/>
<feature type="chain" id="PRO_5047078907" evidence="4">
    <location>
        <begin position="22"/>
        <end position="928"/>
    </location>
</feature>
<feature type="region of interest" description="Disordered" evidence="3">
    <location>
        <begin position="65"/>
        <end position="93"/>
    </location>
</feature>
<dbReference type="PROSITE" id="PS50050">
    <property type="entry name" value="TNFR_NGFR_2"/>
    <property type="match status" value="2"/>
</dbReference>
<keyword evidence="7" id="KW-1185">Reference proteome</keyword>
<keyword evidence="4" id="KW-0732">Signal</keyword>
<feature type="disulfide bond" evidence="2">
    <location>
        <begin position="372"/>
        <end position="385"/>
    </location>
</feature>
<feature type="domain" description="TNFR-Cys" evidence="5">
    <location>
        <begin position="353"/>
        <end position="393"/>
    </location>
</feature>
<dbReference type="EMBL" id="AFYH01159758">
    <property type="status" value="NOT_ANNOTATED_CDS"/>
    <property type="molecule type" value="Genomic_DNA"/>
</dbReference>
<dbReference type="InterPro" id="IPR051586">
    <property type="entry name" value="PKC-binding_NELL"/>
</dbReference>
<dbReference type="AlphaFoldDB" id="H3ARU1"/>
<keyword evidence="1" id="KW-0325">Glycoprotein</keyword>
<comment type="caution">
    <text evidence="2">Lacks conserved residue(s) required for the propagation of feature annotation.</text>
</comment>
<dbReference type="STRING" id="7897.ENSLACP00000012362"/>
<dbReference type="PANTHER" id="PTHR24042:SF8">
    <property type="match status" value="1"/>
</dbReference>
<dbReference type="InterPro" id="IPR001368">
    <property type="entry name" value="TNFR/NGFR_Cys_rich_reg"/>
</dbReference>
<sequence>MILTTPLSLLLFSYIRRCALSIAEICRGLHCYTAESDEVGPCIGAHCPGRSPRPSWPLYITTQGRTTQGSRTSNQHRANTGYHHHQSRTTIDPNTALHTVQSSFENPKVPSVDSRGGCTGRDCSPRQINETRECKGIECRLPLRIRLKHRPKPQCVGEGCSPSSTAANAQGQPTLVHVTDRAAQFIGDIPDFGYTAPDLGGAALGVQLTCDIKPGENEVPSEDALILQLQLAKGQEKFVEMLKSQQKVLGDLQQKLTEQQNTLIYQQREILEQQKKMYEQMDSIKIQYGMLFDTVKQMSFQSLQADIQNYFESHLQGLQNQVKTHLQRSYAVHKVDVDAKVIDVEGPLLDCGLCGGNEFCDFQKTPPQCEQCTLCPAGFFQVSECSSTADRICQQCTDQQQERSLCLKLPCVWGGHCSCPGCIGGFRCLGVGEKDAALGICGPSYFFNKEIEECQACSECETGMMYFPCSAISDTICGVVSETELSDSWAANVSLPSGRLRSTVFEGLNLKIRGQLQSDLLSNENGKLVLRRHGLIWTDYNFAVKHNCRNFLQLSIKLNNSEDGQELGGVRIEQPEGKYFQSVSLSSAAEVEPSHTLHIFLKSPNQFCNQSKDLNVYDLNTPFSLLWLSHDTGAVAMSAQISTAMHYQTNYRPVFKVISLSDSYMISLSHDGRALKFTEGGVVRFVFHQALYSMGHTCVREGFSLISYINRNGTNEELMHVYKSGVNYRDTSISASAAAKVSAGDMISFEILSPAQCNVRYFGDNSGISIFSLIWIPSSVSTALLATVSRIGLPSGAVRNKLLPFRQVLSSEEQIRLLTSGQFAQKYFVFGDSGVASVTFNLKLIHSCNVVKLTLNQQTSDHTYPTPIAQQIGGQMPDGSLWISVSLRASFKVYNGTMMSISLDCVRGRINEIAHERGTNLSILWVSS</sequence>
<evidence type="ECO:0000313" key="7">
    <source>
        <dbReference type="Proteomes" id="UP000008672"/>
    </source>
</evidence>
<dbReference type="PANTHER" id="PTHR24042">
    <property type="entry name" value="NEL HOMOLOG"/>
    <property type="match status" value="1"/>
</dbReference>
<reference evidence="7" key="1">
    <citation type="submission" date="2011-08" db="EMBL/GenBank/DDBJ databases">
        <title>The draft genome of Latimeria chalumnae.</title>
        <authorList>
            <person name="Di Palma F."/>
            <person name="Alfoldi J."/>
            <person name="Johnson J."/>
            <person name="Berlin A."/>
            <person name="Gnerre S."/>
            <person name="Jaffe D."/>
            <person name="MacCallum I."/>
            <person name="Young S."/>
            <person name="Walker B.J."/>
            <person name="Lander E."/>
            <person name="Lindblad-Toh K."/>
        </authorList>
    </citation>
    <scope>NUCLEOTIDE SEQUENCE [LARGE SCALE GENOMIC DNA]</scope>
    <source>
        <strain evidence="7">Wild caught</strain>
    </source>
</reference>
<feature type="repeat" description="TNFR-Cys" evidence="2">
    <location>
        <begin position="353"/>
        <end position="393"/>
    </location>
</feature>
<dbReference type="GO" id="GO:0008201">
    <property type="term" value="F:heparin binding"/>
    <property type="evidence" value="ECO:0007669"/>
    <property type="project" value="TreeGrafter"/>
</dbReference>
<dbReference type="InParanoid" id="H3ARU1"/>
<feature type="disulfide bond" evidence="2">
    <location>
        <begin position="375"/>
        <end position="393"/>
    </location>
</feature>
<keyword evidence="2" id="KW-1015">Disulfide bond</keyword>
<feature type="repeat" description="TNFR-Cys" evidence="2">
    <location>
        <begin position="440"/>
        <end position="477"/>
    </location>
</feature>
<evidence type="ECO:0000313" key="6">
    <source>
        <dbReference type="Ensembl" id="ENSLACP00000012362.1"/>
    </source>
</evidence>
<dbReference type="HOGENOM" id="CLU_351835_0_0_1"/>
<dbReference type="Proteomes" id="UP000008672">
    <property type="component" value="Unassembled WGS sequence"/>
</dbReference>
<dbReference type="OMA" id="GHTCVRE"/>
<dbReference type="PROSITE" id="PS00652">
    <property type="entry name" value="TNFR_NGFR_1"/>
    <property type="match status" value="2"/>
</dbReference>
<evidence type="ECO:0000256" key="2">
    <source>
        <dbReference type="PROSITE-ProRule" id="PRU00206"/>
    </source>
</evidence>
<evidence type="ECO:0000256" key="3">
    <source>
        <dbReference type="SAM" id="MobiDB-lite"/>
    </source>
</evidence>
<dbReference type="EMBL" id="AFYH01159755">
    <property type="status" value="NOT_ANNOTATED_CDS"/>
    <property type="molecule type" value="Genomic_DNA"/>
</dbReference>
<dbReference type="EMBL" id="AFYH01159757">
    <property type="status" value="NOT_ANNOTATED_CDS"/>
    <property type="molecule type" value="Genomic_DNA"/>
</dbReference>
<evidence type="ECO:0000256" key="1">
    <source>
        <dbReference type="ARBA" id="ARBA00023180"/>
    </source>
</evidence>
<dbReference type="SMART" id="SM00208">
    <property type="entry name" value="TNFR"/>
    <property type="match status" value="2"/>
</dbReference>